<proteinExistence type="predicted"/>
<keyword evidence="2" id="KW-1185">Reference proteome</keyword>
<dbReference type="EMBL" id="CAJNRD030001120">
    <property type="protein sequence ID" value="CAG5093686.1"/>
    <property type="molecule type" value="Genomic_DNA"/>
</dbReference>
<dbReference type="AlphaFoldDB" id="A0A8J2HG55"/>
<sequence length="90" mass="9778">MTEQKTIFGMDRVHDNVVITDSNGQQTFVRFYKTLPEEVVILLPNFFQNPGDGVVSDSGVVDSGTVSRGAALRAENFSEATSRISQGSLP</sequence>
<protein>
    <submittedName>
        <fullName evidence="1">Uncharacterized protein</fullName>
    </submittedName>
</protein>
<organism evidence="1 2">
    <name type="scientific">Cotesia congregata</name>
    <name type="common">Parasitoid wasp</name>
    <name type="synonym">Apanteles congregatus</name>
    <dbReference type="NCBI Taxonomy" id="51543"/>
    <lineage>
        <taxon>Eukaryota</taxon>
        <taxon>Metazoa</taxon>
        <taxon>Ecdysozoa</taxon>
        <taxon>Arthropoda</taxon>
        <taxon>Hexapoda</taxon>
        <taxon>Insecta</taxon>
        <taxon>Pterygota</taxon>
        <taxon>Neoptera</taxon>
        <taxon>Endopterygota</taxon>
        <taxon>Hymenoptera</taxon>
        <taxon>Apocrita</taxon>
        <taxon>Ichneumonoidea</taxon>
        <taxon>Braconidae</taxon>
        <taxon>Microgastrinae</taxon>
        <taxon>Cotesia</taxon>
    </lineage>
</organism>
<comment type="caution">
    <text evidence="1">The sequence shown here is derived from an EMBL/GenBank/DDBJ whole genome shotgun (WGS) entry which is preliminary data.</text>
</comment>
<name>A0A8J2HG55_COTCN</name>
<accession>A0A8J2HG55</accession>
<dbReference type="Proteomes" id="UP000786811">
    <property type="component" value="Unassembled WGS sequence"/>
</dbReference>
<evidence type="ECO:0000313" key="2">
    <source>
        <dbReference type="Proteomes" id="UP000786811"/>
    </source>
</evidence>
<reference evidence="1" key="1">
    <citation type="submission" date="2021-04" db="EMBL/GenBank/DDBJ databases">
        <authorList>
            <person name="Chebbi M.A.C M."/>
        </authorList>
    </citation>
    <scope>NUCLEOTIDE SEQUENCE</scope>
</reference>
<evidence type="ECO:0000313" key="1">
    <source>
        <dbReference type="EMBL" id="CAG5093686.1"/>
    </source>
</evidence>
<gene>
    <name evidence="1" type="ORF">HICCMSTLAB_LOCUS7012</name>
</gene>